<dbReference type="AlphaFoldDB" id="A0A7W2ACU8"/>
<dbReference type="SUPFAM" id="SSF48179">
    <property type="entry name" value="6-phosphogluconate dehydrogenase C-terminal domain-like"/>
    <property type="match status" value="1"/>
</dbReference>
<dbReference type="CDD" id="cd01556">
    <property type="entry name" value="EPSP_synthase"/>
    <property type="match status" value="1"/>
</dbReference>
<dbReference type="EMBL" id="JACEMT010000046">
    <property type="protein sequence ID" value="MBA4502498.1"/>
    <property type="molecule type" value="Genomic_DNA"/>
</dbReference>
<organism evidence="16 17">
    <name type="scientific">Marinobacterium marinum</name>
    <dbReference type="NCBI Taxonomy" id="2756129"/>
    <lineage>
        <taxon>Bacteria</taxon>
        <taxon>Pseudomonadati</taxon>
        <taxon>Pseudomonadota</taxon>
        <taxon>Gammaproteobacteria</taxon>
        <taxon>Oceanospirillales</taxon>
        <taxon>Oceanospirillaceae</taxon>
        <taxon>Marinobacterium</taxon>
    </lineage>
</organism>
<feature type="binding site" evidence="14">
    <location>
        <position position="332"/>
    </location>
    <ligand>
        <name>3-phosphoshikimate</name>
        <dbReference type="ChEBI" id="CHEBI:145989"/>
    </ligand>
</feature>
<dbReference type="InterPro" id="IPR008927">
    <property type="entry name" value="6-PGluconate_DH-like_C_sf"/>
</dbReference>
<dbReference type="InterPro" id="IPR013792">
    <property type="entry name" value="RNA3'P_cycl/enolpyr_Trfase_a/b"/>
</dbReference>
<dbReference type="Pfam" id="PF02153">
    <property type="entry name" value="PDH_N"/>
    <property type="match status" value="1"/>
</dbReference>
<dbReference type="InterPro" id="IPR006264">
    <property type="entry name" value="EPSP_synthase"/>
</dbReference>
<evidence type="ECO:0000256" key="14">
    <source>
        <dbReference type="HAMAP-Rule" id="MF_00210"/>
    </source>
</evidence>
<dbReference type="InterPro" id="IPR001986">
    <property type="entry name" value="Enolpyruvate_Tfrase_dom"/>
</dbReference>
<evidence type="ECO:0000256" key="7">
    <source>
        <dbReference type="ARBA" id="ARBA00022605"/>
    </source>
</evidence>
<feature type="binding site" evidence="14">
    <location>
        <position position="654"/>
    </location>
    <ligand>
        <name>3-phosphoshikimate</name>
        <dbReference type="ChEBI" id="CHEBI:145989"/>
    </ligand>
</feature>
<feature type="binding site" evidence="14">
    <location>
        <position position="432"/>
    </location>
    <ligand>
        <name>phosphoenolpyruvate</name>
        <dbReference type="ChEBI" id="CHEBI:58702"/>
    </ligand>
</feature>
<dbReference type="UniPathway" id="UPA00053">
    <property type="reaction ID" value="UER00089"/>
</dbReference>
<comment type="subunit">
    <text evidence="14">Monomer.</text>
</comment>
<keyword evidence="5 14" id="KW-0963">Cytoplasm</keyword>
<dbReference type="GO" id="GO:0008977">
    <property type="term" value="F:prephenate dehydrogenase (NAD+) activity"/>
    <property type="evidence" value="ECO:0007669"/>
    <property type="project" value="UniProtKB-EC"/>
</dbReference>
<dbReference type="EC" id="2.5.1.19" evidence="14"/>
<dbReference type="FunFam" id="3.65.10.10:FF:000005">
    <property type="entry name" value="3-phosphoshikimate 1-carboxyvinyltransferase"/>
    <property type="match status" value="1"/>
</dbReference>
<dbReference type="SUPFAM" id="SSF51735">
    <property type="entry name" value="NAD(P)-binding Rossmann-fold domains"/>
    <property type="match status" value="1"/>
</dbReference>
<protein>
    <recommendedName>
        <fullName evidence="14">3-phosphoshikimate 1-carboxyvinyltransferase</fullName>
        <ecNumber evidence="14">2.5.1.19</ecNumber>
    </recommendedName>
    <alternativeName>
        <fullName evidence="14">5-enolpyruvylshikimate-3-phosphate synthase</fullName>
        <shortName evidence="14">EPSP synthase</shortName>
        <shortName evidence="14">EPSPS</shortName>
    </alternativeName>
</protein>
<dbReference type="PANTHER" id="PTHR21090">
    <property type="entry name" value="AROM/DEHYDROQUINATE SYNTHASE"/>
    <property type="match status" value="1"/>
</dbReference>
<comment type="similarity">
    <text evidence="3">Belongs to the prephenate/arogenate dehydrogenase family.</text>
</comment>
<comment type="pathway">
    <text evidence="2">Amino-acid biosynthesis; L-tyrosine biosynthesis; (4-hydroxyphenyl)pyruvate from prephenate (NAD(+) route): step 1/1.</text>
</comment>
<dbReference type="InterPro" id="IPR036968">
    <property type="entry name" value="Enolpyruvate_Tfrase_sf"/>
</dbReference>
<feature type="binding site" evidence="14">
    <location>
        <position position="479"/>
    </location>
    <ligand>
        <name>phosphoenolpyruvate</name>
        <dbReference type="ChEBI" id="CHEBI:58702"/>
    </ligand>
</feature>
<comment type="catalytic activity">
    <reaction evidence="13">
        <text>prephenate + NAD(+) = 3-(4-hydroxyphenyl)pyruvate + CO2 + NADH</text>
        <dbReference type="Rhea" id="RHEA:13869"/>
        <dbReference type="ChEBI" id="CHEBI:16526"/>
        <dbReference type="ChEBI" id="CHEBI:29934"/>
        <dbReference type="ChEBI" id="CHEBI:36242"/>
        <dbReference type="ChEBI" id="CHEBI:57540"/>
        <dbReference type="ChEBI" id="CHEBI:57945"/>
        <dbReference type="EC" id="1.3.1.12"/>
    </reaction>
</comment>
<dbReference type="Proteomes" id="UP000538931">
    <property type="component" value="Unassembled WGS sequence"/>
</dbReference>
<dbReference type="InterPro" id="IPR003099">
    <property type="entry name" value="Prephen_DH"/>
</dbReference>
<comment type="function">
    <text evidence="14">Catalyzes the transfer of the enolpyruvyl moiety of phosphoenolpyruvate (PEP) to the 5-hydroxyl of shikimate-3-phosphate (S3P) to produce enolpyruvyl shikimate-3-phosphate and inorganic phosphate.</text>
</comment>
<dbReference type="GO" id="GO:0006571">
    <property type="term" value="P:tyrosine biosynthetic process"/>
    <property type="evidence" value="ECO:0007669"/>
    <property type="project" value="UniProtKB-KW"/>
</dbReference>
<evidence type="ECO:0000256" key="5">
    <source>
        <dbReference type="ARBA" id="ARBA00022490"/>
    </source>
</evidence>
<comment type="caution">
    <text evidence="16">The sequence shown here is derived from an EMBL/GenBank/DDBJ whole genome shotgun (WGS) entry which is preliminary data.</text>
</comment>
<name>A0A7W2ACU8_9GAMM</name>
<evidence type="ECO:0000256" key="8">
    <source>
        <dbReference type="ARBA" id="ARBA00022679"/>
    </source>
</evidence>
<comment type="caution">
    <text evidence="14">Lacks conserved residue(s) required for the propagation of feature annotation.</text>
</comment>
<reference evidence="16 17" key="1">
    <citation type="submission" date="2020-07" db="EMBL/GenBank/DDBJ databases">
        <title>Bacterium isolated from marien macroalgae.</title>
        <authorList>
            <person name="Zhu K."/>
            <person name="Lu D."/>
            <person name="Du Z."/>
        </authorList>
    </citation>
    <scope>NUCLEOTIDE SEQUENCE [LARGE SCALE GENOMIC DNA]</scope>
    <source>
        <strain evidence="16 17">3-1745</strain>
    </source>
</reference>
<evidence type="ECO:0000256" key="3">
    <source>
        <dbReference type="ARBA" id="ARBA00007964"/>
    </source>
</evidence>
<dbReference type="SUPFAM" id="SSF55205">
    <property type="entry name" value="EPT/RTPC-like"/>
    <property type="match status" value="1"/>
</dbReference>
<dbReference type="HAMAP" id="MF_00210">
    <property type="entry name" value="EPSP_synth"/>
    <property type="match status" value="1"/>
</dbReference>
<dbReference type="GO" id="GO:0009423">
    <property type="term" value="P:chorismate biosynthetic process"/>
    <property type="evidence" value="ECO:0007669"/>
    <property type="project" value="UniProtKB-UniRule"/>
</dbReference>
<dbReference type="Gene3D" id="1.10.3660.10">
    <property type="entry name" value="6-phosphogluconate dehydrogenase C-terminal like domain"/>
    <property type="match status" value="1"/>
</dbReference>
<feature type="binding site" evidence="14">
    <location>
        <position position="699"/>
    </location>
    <ligand>
        <name>phosphoenolpyruvate</name>
        <dbReference type="ChEBI" id="CHEBI:58702"/>
    </ligand>
</feature>
<keyword evidence="10" id="KW-0520">NAD</keyword>
<dbReference type="FunFam" id="3.40.50.720:FF:000208">
    <property type="entry name" value="Prephenate dehydrogenase"/>
    <property type="match status" value="1"/>
</dbReference>
<dbReference type="Pfam" id="PF20463">
    <property type="entry name" value="PDH_C"/>
    <property type="match status" value="1"/>
</dbReference>
<dbReference type="InterPro" id="IPR046826">
    <property type="entry name" value="PDH_N"/>
</dbReference>
<feature type="binding site" evidence="14">
    <location>
        <position position="331"/>
    </location>
    <ligand>
        <name>phosphoenolpyruvate</name>
        <dbReference type="ChEBI" id="CHEBI:58702"/>
    </ligand>
</feature>
<dbReference type="NCBIfam" id="TIGR01356">
    <property type="entry name" value="aroA"/>
    <property type="match status" value="1"/>
</dbReference>
<keyword evidence="8 14" id="KW-0808">Transferase</keyword>
<evidence type="ECO:0000256" key="1">
    <source>
        <dbReference type="ARBA" id="ARBA00004811"/>
    </source>
</evidence>
<keyword evidence="11 14" id="KW-0057">Aromatic amino acid biosynthesis</keyword>
<evidence type="ECO:0000256" key="11">
    <source>
        <dbReference type="ARBA" id="ARBA00023141"/>
    </source>
</evidence>
<dbReference type="GO" id="GO:0070403">
    <property type="term" value="F:NAD+ binding"/>
    <property type="evidence" value="ECO:0007669"/>
    <property type="project" value="InterPro"/>
</dbReference>
<evidence type="ECO:0000256" key="2">
    <source>
        <dbReference type="ARBA" id="ARBA00005067"/>
    </source>
</evidence>
<dbReference type="InterPro" id="IPR046825">
    <property type="entry name" value="PDH_C"/>
</dbReference>
<evidence type="ECO:0000256" key="10">
    <source>
        <dbReference type="ARBA" id="ARBA00023027"/>
    </source>
</evidence>
<dbReference type="GO" id="GO:0004665">
    <property type="term" value="F:prephenate dehydrogenase (NADP+) activity"/>
    <property type="evidence" value="ECO:0007669"/>
    <property type="project" value="InterPro"/>
</dbReference>
<evidence type="ECO:0000256" key="13">
    <source>
        <dbReference type="ARBA" id="ARBA00049260"/>
    </source>
</evidence>
<keyword evidence="6" id="KW-0827">Tyrosine biosynthesis</keyword>
<evidence type="ECO:0000313" key="16">
    <source>
        <dbReference type="EMBL" id="MBA4502498.1"/>
    </source>
</evidence>
<dbReference type="NCBIfam" id="NF011381">
    <property type="entry name" value="PRK14806.1"/>
    <property type="match status" value="1"/>
</dbReference>
<feature type="binding site" evidence="14">
    <location>
        <position position="627"/>
    </location>
    <ligand>
        <name>3-phosphoshikimate</name>
        <dbReference type="ChEBI" id="CHEBI:145989"/>
    </ligand>
</feature>
<dbReference type="Gene3D" id="3.65.10.10">
    <property type="entry name" value="Enolpyruvate transferase domain"/>
    <property type="match status" value="2"/>
</dbReference>
<evidence type="ECO:0000256" key="6">
    <source>
        <dbReference type="ARBA" id="ARBA00022498"/>
    </source>
</evidence>
<dbReference type="PROSITE" id="PS51176">
    <property type="entry name" value="PDH_ADH"/>
    <property type="match status" value="1"/>
</dbReference>
<feature type="domain" description="Prephenate/arogenate dehydrogenase" evidence="15">
    <location>
        <begin position="13"/>
        <end position="301"/>
    </location>
</feature>
<accession>A0A7W2ACU8</accession>
<feature type="binding site" evidence="14">
    <location>
        <position position="477"/>
    </location>
    <ligand>
        <name>3-phosphoshikimate</name>
        <dbReference type="ChEBI" id="CHEBI:145989"/>
    </ligand>
</feature>
<dbReference type="GO" id="GO:0003866">
    <property type="term" value="F:3-phosphoshikimate 1-carboxyvinyltransferase activity"/>
    <property type="evidence" value="ECO:0007669"/>
    <property type="project" value="UniProtKB-UniRule"/>
</dbReference>
<keyword evidence="17" id="KW-1185">Reference proteome</keyword>
<comment type="catalytic activity">
    <reaction evidence="12">
        <text>3-phosphoshikimate + phosphoenolpyruvate = 5-O-(1-carboxyvinyl)-3-phosphoshikimate + phosphate</text>
        <dbReference type="Rhea" id="RHEA:21256"/>
        <dbReference type="ChEBI" id="CHEBI:43474"/>
        <dbReference type="ChEBI" id="CHEBI:57701"/>
        <dbReference type="ChEBI" id="CHEBI:58702"/>
        <dbReference type="ChEBI" id="CHEBI:145989"/>
        <dbReference type="EC" id="2.5.1.19"/>
    </reaction>
    <physiologicalReaction direction="left-to-right" evidence="12">
        <dbReference type="Rhea" id="RHEA:21257"/>
    </physiologicalReaction>
</comment>
<feature type="binding site" evidence="14">
    <location>
        <position position="336"/>
    </location>
    <ligand>
        <name>3-phosphoshikimate</name>
        <dbReference type="ChEBI" id="CHEBI:145989"/>
    </ligand>
</feature>
<sequence>MLNYLSDSQYRLERVLIIGLGLIGGSLAKALKTRACVGEVVGADRSPDECRLGLQLGVIDRIAEDLSAEVAQADLIVLAVPVKAMEAVLEQIRPYLRMQTLVTDVGSTKGNLVQAARRIFGHLPGTFIPGHPIAGAEKSGVRASDADLFEHHKVILTPLPETDSNATLELARLWQTVGAEVLQMEVGRHDEVLAATSHLPHLLAFSLVDTLAREEENLDIFRYAAGGFRDFTRIAASDPTMWHDICVANREAILSQIDRYTAGVARLRGAIEQGDSEGMLGIFTRAKAAREHFTRLLNKAAYSSNDHTRAVNLRARGGAALNGEFSLPGDKSISHRAIILAALAEGVTDISGFLENEDSLATLQALRDMGVVIEGPHQGQVRVFGVGLNGLKPPPGPLYLGHSATAMRLLTGVLAAQPFDTELFGDEALCRRDMTRVTEPLRQMGASITTGPSGGAPLTIKGGQRLCGIDYQLPVPSAQVKSSLLLAGLWAEGTTCIREKVATRDHTERMLAALGADIRASEDGVRLVSGPHLEATNIEVPGDISWATLFLVAAGDRGSQGSYCLRSAGINPSRIGALQVLQQMGADIRFERQREQLGEPVADLVVTAGARLKGIDADAALLAAAVDELPLLLVAAAVAEGPSRFTDLARLKHKEDDPVHKTVAMLIDLGIAVEQGDDYIQVTGGTLQGGVIETQDSLRLAMAALAAGLCCTETVTVSQRGALLAAYPDFVEQAQRVGLNVHKEED</sequence>
<feature type="active site" description="Proton acceptor" evidence="14">
    <location>
        <position position="627"/>
    </location>
</feature>
<proteinExistence type="inferred from homology"/>
<keyword evidence="9 16" id="KW-0560">Oxidoreductase</keyword>
<evidence type="ECO:0000256" key="12">
    <source>
        <dbReference type="ARBA" id="ARBA00044633"/>
    </source>
</evidence>
<dbReference type="Gene3D" id="3.40.50.720">
    <property type="entry name" value="NAD(P)-binding Rossmann-like Domain"/>
    <property type="match status" value="1"/>
</dbReference>
<feature type="binding site" evidence="14">
    <location>
        <position position="479"/>
    </location>
    <ligand>
        <name>3-phosphoshikimate</name>
        <dbReference type="ChEBI" id="CHEBI:145989"/>
    </ligand>
</feature>
<evidence type="ECO:0000256" key="9">
    <source>
        <dbReference type="ARBA" id="ARBA00023002"/>
    </source>
</evidence>
<comment type="subcellular location">
    <subcellularLocation>
        <location evidence="14">Cytoplasm</location>
    </subcellularLocation>
</comment>
<feature type="binding site" evidence="14">
    <location>
        <position position="331"/>
    </location>
    <ligand>
        <name>3-phosphoshikimate</name>
        <dbReference type="ChEBI" id="CHEBI:145989"/>
    </ligand>
</feature>
<dbReference type="InterPro" id="IPR036291">
    <property type="entry name" value="NAD(P)-bd_dom_sf"/>
</dbReference>
<evidence type="ECO:0000259" key="15">
    <source>
        <dbReference type="PROSITE" id="PS51176"/>
    </source>
</evidence>
<keyword evidence="7 14" id="KW-0028">Amino-acid biosynthesis</keyword>
<dbReference type="RefSeq" id="WP_181739343.1">
    <property type="nucleotide sequence ID" value="NZ_JACEMT010000046.1"/>
</dbReference>
<gene>
    <name evidence="14" type="primary">aroA</name>
    <name evidence="16" type="ORF">H1S06_09005</name>
</gene>
<dbReference type="Pfam" id="PF00275">
    <property type="entry name" value="EPSP_synthase"/>
    <property type="match status" value="1"/>
</dbReference>
<dbReference type="GO" id="GO:0005737">
    <property type="term" value="C:cytoplasm"/>
    <property type="evidence" value="ECO:0007669"/>
    <property type="project" value="UniProtKB-SubCell"/>
</dbReference>
<evidence type="ECO:0000313" key="17">
    <source>
        <dbReference type="Proteomes" id="UP000538931"/>
    </source>
</evidence>
<dbReference type="FunFam" id="1.10.3660.10:FF:000003">
    <property type="entry name" value="Prephenate dehydrogenase"/>
    <property type="match status" value="1"/>
</dbReference>
<comment type="pathway">
    <text evidence="1 14">Metabolic intermediate biosynthesis; chorismate biosynthesis; chorismate from D-erythrose 4-phosphate and phosphoenolpyruvate: step 6/7.</text>
</comment>
<dbReference type="PANTHER" id="PTHR21090:SF5">
    <property type="entry name" value="PENTAFUNCTIONAL AROM POLYPEPTIDE"/>
    <property type="match status" value="1"/>
</dbReference>
<comment type="similarity">
    <text evidence="4 14">Belongs to the EPSP synthase family.</text>
</comment>
<evidence type="ECO:0000256" key="4">
    <source>
        <dbReference type="ARBA" id="ARBA00009948"/>
    </source>
</evidence>